<evidence type="ECO:0000313" key="5">
    <source>
        <dbReference type="Proteomes" id="UP000318681"/>
    </source>
</evidence>
<gene>
    <name evidence="4" type="ORF">FOY91_21320</name>
</gene>
<name>A0A558QR13_9SPHN</name>
<dbReference type="Proteomes" id="UP000318681">
    <property type="component" value="Unassembled WGS sequence"/>
</dbReference>
<comment type="function">
    <text evidence="1">May be involved in the biogenesis of curli organelles.</text>
</comment>
<evidence type="ECO:0000256" key="3">
    <source>
        <dbReference type="ARBA" id="ARBA00022729"/>
    </source>
</evidence>
<dbReference type="InterPro" id="IPR018893">
    <property type="entry name" value="T8SS_CsgF"/>
</dbReference>
<organism evidence="4 5">
    <name type="scientific">Alterirhizorhabdus solaris</name>
    <dbReference type="NCBI Taxonomy" id="2529389"/>
    <lineage>
        <taxon>Bacteria</taxon>
        <taxon>Pseudomonadati</taxon>
        <taxon>Pseudomonadota</taxon>
        <taxon>Alphaproteobacteria</taxon>
        <taxon>Sphingomonadales</taxon>
        <taxon>Rhizorhabdaceae</taxon>
        <taxon>Alterirhizorhabdus</taxon>
    </lineage>
</organism>
<proteinExistence type="predicted"/>
<accession>A0A558QR13</accession>
<keyword evidence="3" id="KW-0732">Signal</keyword>
<sequence>MAEIVYQPVNPSFGGNPFNSSHLLGIANAQNDYKDPASTATTSDADLFARQLQSRLLSALSSQITDAIFGANPQERGTITFGGQTISFVRSLESVQLAITNNTSGEVTNIEIPTFVKVN</sequence>
<comment type="caution">
    <text evidence="4">The sequence shown here is derived from an EMBL/GenBank/DDBJ whole genome shotgun (WGS) entry which is preliminary data.</text>
</comment>
<keyword evidence="5" id="KW-1185">Reference proteome</keyword>
<dbReference type="EMBL" id="VNIM01000208">
    <property type="protein sequence ID" value="TVV69578.1"/>
    <property type="molecule type" value="Genomic_DNA"/>
</dbReference>
<evidence type="ECO:0000256" key="1">
    <source>
        <dbReference type="ARBA" id="ARBA00003989"/>
    </source>
</evidence>
<dbReference type="OrthoDB" id="1443407at2"/>
<reference evidence="4 5" key="1">
    <citation type="submission" date="2019-07" db="EMBL/GenBank/DDBJ databases">
        <title>Sphingomonas solaris sp. nov., isolated from a solar panel from Boston, Massachusetts.</title>
        <authorList>
            <person name="Tanner K."/>
            <person name="Pascual J."/>
            <person name="Mancuso C."/>
            <person name="Pereto J."/>
            <person name="Khalil A."/>
            <person name="Vilanova C."/>
        </authorList>
    </citation>
    <scope>NUCLEOTIDE SEQUENCE [LARGE SCALE GENOMIC DNA]</scope>
    <source>
        <strain evidence="4 5">R4DWN</strain>
    </source>
</reference>
<evidence type="ECO:0000256" key="2">
    <source>
        <dbReference type="ARBA" id="ARBA00014031"/>
    </source>
</evidence>
<dbReference type="AlphaFoldDB" id="A0A558QR13"/>
<dbReference type="Pfam" id="PF10614">
    <property type="entry name" value="CsgF"/>
    <property type="match status" value="1"/>
</dbReference>
<protein>
    <recommendedName>
        <fullName evidence="2">Curli production assembly/transport component CsgF</fullName>
    </recommendedName>
</protein>
<evidence type="ECO:0000313" key="4">
    <source>
        <dbReference type="EMBL" id="TVV69578.1"/>
    </source>
</evidence>